<dbReference type="PROSITE" id="PS50108">
    <property type="entry name" value="CRIB"/>
    <property type="match status" value="1"/>
</dbReference>
<evidence type="ECO:0000256" key="10">
    <source>
        <dbReference type="ARBA" id="ARBA00023288"/>
    </source>
</evidence>
<dbReference type="GO" id="GO:0008360">
    <property type="term" value="P:regulation of cell shape"/>
    <property type="evidence" value="ECO:0007669"/>
    <property type="project" value="UniProtKB-KW"/>
</dbReference>
<dbReference type="OMA" id="CCIGGQP"/>
<keyword evidence="5" id="KW-0963">Cytoplasm</keyword>
<reference evidence="13" key="2">
    <citation type="journal article" date="2008" name="Genome Biol.">
        <title>Improved genome assembly and evidence-based global gene model set for the chordate Ciona intestinalis: new insight into intron and operon populations.</title>
        <authorList>
            <person name="Satou Y."/>
            <person name="Mineta K."/>
            <person name="Ogasawara M."/>
            <person name="Sasakura Y."/>
            <person name="Shoguchi E."/>
            <person name="Ueno K."/>
            <person name="Yamada L."/>
            <person name="Matsumoto J."/>
            <person name="Wasserscheid J."/>
            <person name="Dewar K."/>
            <person name="Wiley G.B."/>
            <person name="Macmil S.L."/>
            <person name="Roe B.A."/>
            <person name="Zeller R.W."/>
            <person name="Hastings K.E."/>
            <person name="Lemaire P."/>
            <person name="Lindquist E."/>
            <person name="Endo T."/>
            <person name="Hotta K."/>
            <person name="Inaba K."/>
        </authorList>
    </citation>
    <scope>NUCLEOTIDE SEQUENCE [LARGE SCALE GENOMIC DNA]</scope>
    <source>
        <strain evidence="13">wild type</strain>
    </source>
</reference>
<dbReference type="PANTHER" id="PTHR13502">
    <property type="entry name" value="CDC42 SMALL EFFECTOR PROTEIN HOMOLOG"/>
    <property type="match status" value="1"/>
</dbReference>
<evidence type="ECO:0000256" key="2">
    <source>
        <dbReference type="ARBA" id="ARBA00004245"/>
    </source>
</evidence>
<dbReference type="EMBL" id="EAAA01002357">
    <property type="status" value="NOT_ANNOTATED_CDS"/>
    <property type="molecule type" value="Genomic_DNA"/>
</dbReference>
<evidence type="ECO:0000256" key="3">
    <source>
        <dbReference type="ARBA" id="ARBA00005720"/>
    </source>
</evidence>
<evidence type="ECO:0000313" key="13">
    <source>
        <dbReference type="Ensembl" id="ENSCINP00000034658.1"/>
    </source>
</evidence>
<evidence type="ECO:0000313" key="14">
    <source>
        <dbReference type="Proteomes" id="UP000008144"/>
    </source>
</evidence>
<evidence type="ECO:0000256" key="8">
    <source>
        <dbReference type="ARBA" id="ARBA00023139"/>
    </source>
</evidence>
<dbReference type="FunCoup" id="H2XYC4">
    <property type="interactions" value="143"/>
</dbReference>
<dbReference type="Proteomes" id="UP000008144">
    <property type="component" value="Chromosome 7"/>
</dbReference>
<comment type="subcellular location">
    <subcellularLocation>
        <location evidence="1">Cell membrane</location>
        <topology evidence="1">Lipid-anchor</topology>
    </subcellularLocation>
    <subcellularLocation>
        <location evidence="2">Cytoplasm</location>
        <location evidence="2">Cytoskeleton</location>
    </subcellularLocation>
</comment>
<feature type="domain" description="CRIB" evidence="12">
    <location>
        <begin position="33"/>
        <end position="46"/>
    </location>
</feature>
<keyword evidence="9" id="KW-0206">Cytoskeleton</keyword>
<sequence length="85" mass="9471">MAEMWLCFSCCMTSSGTSNKRKPRRRKLDPSMIGAPANFQHLNHIGSGESGGAEMQDNMQSKGGYEFRTEVTVERKLAEVKRDAS</sequence>
<name>H2XYC4_CIOIN</name>
<feature type="region of interest" description="Disordered" evidence="11">
    <location>
        <begin position="45"/>
        <end position="65"/>
    </location>
</feature>
<evidence type="ECO:0000256" key="4">
    <source>
        <dbReference type="ARBA" id="ARBA00022475"/>
    </source>
</evidence>
<dbReference type="InterPro" id="IPR039056">
    <property type="entry name" value="SPEC"/>
</dbReference>
<reference evidence="14" key="1">
    <citation type="journal article" date="2002" name="Science">
        <title>The draft genome of Ciona intestinalis: insights into chordate and vertebrate origins.</title>
        <authorList>
            <person name="Dehal P."/>
            <person name="Satou Y."/>
            <person name="Campbell R.K."/>
            <person name="Chapman J."/>
            <person name="Degnan B."/>
            <person name="De Tomaso A."/>
            <person name="Davidson B."/>
            <person name="Di Gregorio A."/>
            <person name="Gelpke M."/>
            <person name="Goodstein D.M."/>
            <person name="Harafuji N."/>
            <person name="Hastings K.E."/>
            <person name="Ho I."/>
            <person name="Hotta K."/>
            <person name="Huang W."/>
            <person name="Kawashima T."/>
            <person name="Lemaire P."/>
            <person name="Martinez D."/>
            <person name="Meinertzhagen I.A."/>
            <person name="Necula S."/>
            <person name="Nonaka M."/>
            <person name="Putnam N."/>
            <person name="Rash S."/>
            <person name="Saiga H."/>
            <person name="Satake M."/>
            <person name="Terry A."/>
            <person name="Yamada L."/>
            <person name="Wang H.G."/>
            <person name="Awazu S."/>
            <person name="Azumi K."/>
            <person name="Boore J."/>
            <person name="Branno M."/>
            <person name="Chin-Bow S."/>
            <person name="DeSantis R."/>
            <person name="Doyle S."/>
            <person name="Francino P."/>
            <person name="Keys D.N."/>
            <person name="Haga S."/>
            <person name="Hayashi H."/>
            <person name="Hino K."/>
            <person name="Imai K.S."/>
            <person name="Inaba K."/>
            <person name="Kano S."/>
            <person name="Kobayashi K."/>
            <person name="Kobayashi M."/>
            <person name="Lee B.I."/>
            <person name="Makabe K.W."/>
            <person name="Manohar C."/>
            <person name="Matassi G."/>
            <person name="Medina M."/>
            <person name="Mochizuki Y."/>
            <person name="Mount S."/>
            <person name="Morishita T."/>
            <person name="Miura S."/>
            <person name="Nakayama A."/>
            <person name="Nishizaka S."/>
            <person name="Nomoto H."/>
            <person name="Ohta F."/>
            <person name="Oishi K."/>
            <person name="Rigoutsos I."/>
            <person name="Sano M."/>
            <person name="Sasaki A."/>
            <person name="Sasakura Y."/>
            <person name="Shoguchi E."/>
            <person name="Shin-i T."/>
            <person name="Spagnuolo A."/>
            <person name="Stainier D."/>
            <person name="Suzuki M.M."/>
            <person name="Tassy O."/>
            <person name="Takatori N."/>
            <person name="Tokuoka M."/>
            <person name="Yagi K."/>
            <person name="Yoshizaki F."/>
            <person name="Wada S."/>
            <person name="Zhang C."/>
            <person name="Hyatt P.D."/>
            <person name="Larimer F."/>
            <person name="Detter C."/>
            <person name="Doggett N."/>
            <person name="Glavina T."/>
            <person name="Hawkins T."/>
            <person name="Richardson P."/>
            <person name="Lucas S."/>
            <person name="Kohara Y."/>
            <person name="Levine M."/>
            <person name="Satoh N."/>
            <person name="Rokhsar D.S."/>
        </authorList>
    </citation>
    <scope>NUCLEOTIDE SEQUENCE [LARGE SCALE GENOMIC DNA]</scope>
</reference>
<reference evidence="13" key="3">
    <citation type="submission" date="2025-08" db="UniProtKB">
        <authorList>
            <consortium name="Ensembl"/>
        </authorList>
    </citation>
    <scope>IDENTIFICATION</scope>
</reference>
<evidence type="ECO:0000259" key="12">
    <source>
        <dbReference type="PROSITE" id="PS50108"/>
    </source>
</evidence>
<dbReference type="STRING" id="7719.ENSCINP00000034658"/>
<dbReference type="PANTHER" id="PTHR13502:SF6">
    <property type="entry name" value="CDC42 SMALL EFFECTOR PROTEIN HOMOLOG"/>
    <property type="match status" value="1"/>
</dbReference>
<protein>
    <recommendedName>
        <fullName evidence="12">CRIB domain-containing protein</fullName>
    </recommendedName>
</protein>
<accession>H2XYC4</accession>
<dbReference type="InterPro" id="IPR000095">
    <property type="entry name" value="CRIB_dom"/>
</dbReference>
<keyword evidence="8" id="KW-0564">Palmitate</keyword>
<proteinExistence type="inferred from homology"/>
<dbReference type="GO" id="GO:0005886">
    <property type="term" value="C:plasma membrane"/>
    <property type="evidence" value="ECO:0000318"/>
    <property type="project" value="GO_Central"/>
</dbReference>
<organism evidence="13 14">
    <name type="scientific">Ciona intestinalis</name>
    <name type="common">Transparent sea squirt</name>
    <name type="synonym">Ascidia intestinalis</name>
    <dbReference type="NCBI Taxonomy" id="7719"/>
    <lineage>
        <taxon>Eukaryota</taxon>
        <taxon>Metazoa</taxon>
        <taxon>Chordata</taxon>
        <taxon>Tunicata</taxon>
        <taxon>Ascidiacea</taxon>
        <taxon>Phlebobranchia</taxon>
        <taxon>Cionidae</taxon>
        <taxon>Ciona</taxon>
    </lineage>
</organism>
<keyword evidence="7" id="KW-0472">Membrane</keyword>
<evidence type="ECO:0000256" key="11">
    <source>
        <dbReference type="SAM" id="MobiDB-lite"/>
    </source>
</evidence>
<dbReference type="InterPro" id="IPR036936">
    <property type="entry name" value="CRIB_dom_sf"/>
</dbReference>
<dbReference type="GO" id="GO:0005856">
    <property type="term" value="C:cytoskeleton"/>
    <property type="evidence" value="ECO:0007669"/>
    <property type="project" value="UniProtKB-SubCell"/>
</dbReference>
<dbReference type="AlphaFoldDB" id="H2XYC4"/>
<keyword evidence="4" id="KW-1003">Cell membrane</keyword>
<comment type="similarity">
    <text evidence="3">Belongs to the CDC42SE/SPEC family.</text>
</comment>
<evidence type="ECO:0000256" key="9">
    <source>
        <dbReference type="ARBA" id="ARBA00023212"/>
    </source>
</evidence>
<keyword evidence="10" id="KW-0449">Lipoprotein</keyword>
<keyword evidence="6" id="KW-0133">Cell shape</keyword>
<evidence type="ECO:0000256" key="7">
    <source>
        <dbReference type="ARBA" id="ARBA00023136"/>
    </source>
</evidence>
<reference evidence="13" key="4">
    <citation type="submission" date="2025-09" db="UniProtKB">
        <authorList>
            <consortium name="Ensembl"/>
        </authorList>
    </citation>
    <scope>IDENTIFICATION</scope>
</reference>
<dbReference type="GO" id="GO:0031267">
    <property type="term" value="F:small GTPase binding"/>
    <property type="evidence" value="ECO:0007669"/>
    <property type="project" value="InterPro"/>
</dbReference>
<evidence type="ECO:0000256" key="1">
    <source>
        <dbReference type="ARBA" id="ARBA00004193"/>
    </source>
</evidence>
<keyword evidence="14" id="KW-1185">Reference proteome</keyword>
<dbReference type="GO" id="GO:0035023">
    <property type="term" value="P:regulation of Rho protein signal transduction"/>
    <property type="evidence" value="ECO:0007669"/>
    <property type="project" value="InterPro"/>
</dbReference>
<evidence type="ECO:0000256" key="5">
    <source>
        <dbReference type="ARBA" id="ARBA00022490"/>
    </source>
</evidence>
<evidence type="ECO:0000256" key="6">
    <source>
        <dbReference type="ARBA" id="ARBA00022960"/>
    </source>
</evidence>
<dbReference type="CDD" id="cd00132">
    <property type="entry name" value="CRIB"/>
    <property type="match status" value="1"/>
</dbReference>
<dbReference type="HOGENOM" id="CLU_173417_1_0_1"/>
<dbReference type="Gene3D" id="3.90.810.10">
    <property type="entry name" value="CRIB domain"/>
    <property type="match status" value="1"/>
</dbReference>
<dbReference type="InParanoid" id="H2XYC4"/>
<accession>A0A1W3JI77</accession>
<dbReference type="Ensembl" id="ENSCINT00000034274.1">
    <property type="protein sequence ID" value="ENSCINP00000034658.1"/>
    <property type="gene ID" value="ENSCING00000019530.1"/>
</dbReference>